<dbReference type="AlphaFoldDB" id="A0A1V2GUQ2"/>
<keyword evidence="4 7" id="KW-0812">Transmembrane</keyword>
<dbReference type="PANTHER" id="PTHR12778">
    <property type="entry name" value="SOLUTE CARRIER FAMILY 33 ACETYL-COA TRANSPORTER -RELATED"/>
    <property type="match status" value="1"/>
</dbReference>
<feature type="transmembrane region" description="Helical" evidence="7">
    <location>
        <begin position="172"/>
        <end position="195"/>
    </location>
</feature>
<evidence type="ECO:0000313" key="10">
    <source>
        <dbReference type="Proteomes" id="UP000188879"/>
    </source>
</evidence>
<feature type="transmembrane region" description="Helical" evidence="7">
    <location>
        <begin position="231"/>
        <end position="256"/>
    </location>
</feature>
<keyword evidence="3" id="KW-0813">Transport</keyword>
<comment type="similarity">
    <text evidence="2">Belongs to the major facilitator superfamily.</text>
</comment>
<comment type="subcellular location">
    <subcellularLocation>
        <location evidence="1">Membrane</location>
        <topology evidence="1">Multi-pass membrane protein</topology>
    </subcellularLocation>
</comment>
<dbReference type="SUPFAM" id="SSF103473">
    <property type="entry name" value="MFS general substrate transporter"/>
    <property type="match status" value="1"/>
</dbReference>
<dbReference type="GO" id="GO:0022857">
    <property type="term" value="F:transmembrane transporter activity"/>
    <property type="evidence" value="ECO:0007669"/>
    <property type="project" value="InterPro"/>
</dbReference>
<dbReference type="InterPro" id="IPR004752">
    <property type="entry name" value="AmpG_permease/AT-1"/>
</dbReference>
<feature type="transmembrane region" description="Helical" evidence="7">
    <location>
        <begin position="14"/>
        <end position="38"/>
    </location>
</feature>
<accession>A0A1V2GUQ2</accession>
<protein>
    <submittedName>
        <fullName evidence="9">MFS transporter</fullName>
    </submittedName>
</protein>
<sequence length="428" mass="45633">MARLLPAIANDRRFLIMLALGFSAGVPLPLTAFVLRQWMSESGISLAAIGFTALIGLSYSLKFLWSPLIDHAPPPFFRRWGRRRGWLASIQPVLALAILALGFTNPAVDPALTVMVAVLVAFLSASQDIVIDAYRIEFLEERQQGLGLAYYVWGYRGAMLAANAGALTVAEFAGWPLAFTYCAALIGIGFLAVWLGPEPAAAAPRAAMAWSARLRAAIIDPFADFVRRKHWLAILLFIALFKLGEAMAGVMVAPFYRELGFSRTEVAAVGSVFGLFATLLGALAGGWLVVRIGTARALVLTGLGQMLSNLMYVALAHAGHDVPMLWAQVGIENFTDGLADAAFVTYLSSLTSRAFTATQYALLSSLAAVPLRTIGGSSGWLAEWLGWPDFFLLTTAAALPAMAIMIYLLIRLPPAPAAPGAGGSAGRS</sequence>
<evidence type="ECO:0000256" key="5">
    <source>
        <dbReference type="ARBA" id="ARBA00022989"/>
    </source>
</evidence>
<evidence type="ECO:0000256" key="4">
    <source>
        <dbReference type="ARBA" id="ARBA00022692"/>
    </source>
</evidence>
<dbReference type="OrthoDB" id="9787815at2"/>
<feature type="transmembrane region" description="Helical" evidence="7">
    <location>
        <begin position="146"/>
        <end position="166"/>
    </location>
</feature>
<evidence type="ECO:0000256" key="7">
    <source>
        <dbReference type="SAM" id="Phobius"/>
    </source>
</evidence>
<dbReference type="Gene3D" id="1.20.1250.20">
    <property type="entry name" value="MFS general substrate transporter like domains"/>
    <property type="match status" value="2"/>
</dbReference>
<dbReference type="InterPro" id="IPR020846">
    <property type="entry name" value="MFS_dom"/>
</dbReference>
<keyword evidence="10" id="KW-1185">Reference proteome</keyword>
<evidence type="ECO:0000256" key="1">
    <source>
        <dbReference type="ARBA" id="ARBA00004141"/>
    </source>
</evidence>
<gene>
    <name evidence="9" type="ORF">BKE38_29305</name>
</gene>
<dbReference type="EMBL" id="MLCO01000521">
    <property type="protein sequence ID" value="ONG42491.1"/>
    <property type="molecule type" value="Genomic_DNA"/>
</dbReference>
<feature type="transmembrane region" description="Helical" evidence="7">
    <location>
        <begin position="111"/>
        <end position="134"/>
    </location>
</feature>
<dbReference type="InterPro" id="IPR036259">
    <property type="entry name" value="MFS_trans_sf"/>
</dbReference>
<evidence type="ECO:0000256" key="3">
    <source>
        <dbReference type="ARBA" id="ARBA00022448"/>
    </source>
</evidence>
<feature type="transmembrane region" description="Helical" evidence="7">
    <location>
        <begin position="390"/>
        <end position="410"/>
    </location>
</feature>
<feature type="transmembrane region" description="Helical" evidence="7">
    <location>
        <begin position="44"/>
        <end position="65"/>
    </location>
</feature>
<proteinExistence type="inferred from homology"/>
<feature type="domain" description="Major facilitator superfamily (MFS) profile" evidence="8">
    <location>
        <begin position="230"/>
        <end position="428"/>
    </location>
</feature>
<feature type="transmembrane region" description="Helical" evidence="7">
    <location>
        <begin position="297"/>
        <end position="315"/>
    </location>
</feature>
<evidence type="ECO:0000259" key="8">
    <source>
        <dbReference type="PROSITE" id="PS50850"/>
    </source>
</evidence>
<dbReference type="Proteomes" id="UP000188879">
    <property type="component" value="Unassembled WGS sequence"/>
</dbReference>
<evidence type="ECO:0000313" key="9">
    <source>
        <dbReference type="EMBL" id="ONG42491.1"/>
    </source>
</evidence>
<evidence type="ECO:0000256" key="6">
    <source>
        <dbReference type="ARBA" id="ARBA00023136"/>
    </source>
</evidence>
<dbReference type="NCBIfam" id="TIGR00901">
    <property type="entry name" value="2A0125"/>
    <property type="match status" value="1"/>
</dbReference>
<dbReference type="Pfam" id="PF07690">
    <property type="entry name" value="MFS_1"/>
    <property type="match status" value="1"/>
</dbReference>
<dbReference type="PANTHER" id="PTHR12778:SF10">
    <property type="entry name" value="MAJOR FACILITATOR SUPERFAMILY DOMAIN-CONTAINING PROTEIN 3"/>
    <property type="match status" value="1"/>
</dbReference>
<evidence type="ECO:0000256" key="2">
    <source>
        <dbReference type="ARBA" id="ARBA00008335"/>
    </source>
</evidence>
<feature type="transmembrane region" description="Helical" evidence="7">
    <location>
        <begin position="86"/>
        <end position="105"/>
    </location>
</feature>
<reference evidence="9 10" key="1">
    <citation type="submission" date="2016-10" db="EMBL/GenBank/DDBJ databases">
        <title>Draft Genome sequence of Roseomonas sp. strain M3.</title>
        <authorList>
            <person name="Subhash Y."/>
            <person name="Lee S."/>
        </authorList>
    </citation>
    <scope>NUCLEOTIDE SEQUENCE [LARGE SCALE GENOMIC DNA]</scope>
    <source>
        <strain evidence="9 10">M3</strain>
    </source>
</reference>
<keyword evidence="5 7" id="KW-1133">Transmembrane helix</keyword>
<dbReference type="RefSeq" id="WP_076960672.1">
    <property type="nucleotide sequence ID" value="NZ_MLCO01000521.1"/>
</dbReference>
<organism evidence="9 10">
    <name type="scientific">Teichococcus deserti</name>
    <dbReference type="NCBI Taxonomy" id="1817963"/>
    <lineage>
        <taxon>Bacteria</taxon>
        <taxon>Pseudomonadati</taxon>
        <taxon>Pseudomonadota</taxon>
        <taxon>Alphaproteobacteria</taxon>
        <taxon>Acetobacterales</taxon>
        <taxon>Roseomonadaceae</taxon>
        <taxon>Roseomonas</taxon>
    </lineage>
</organism>
<feature type="transmembrane region" description="Helical" evidence="7">
    <location>
        <begin position="268"/>
        <end position="290"/>
    </location>
</feature>
<dbReference type="PROSITE" id="PS50850">
    <property type="entry name" value="MFS"/>
    <property type="match status" value="1"/>
</dbReference>
<keyword evidence="6 7" id="KW-0472">Membrane</keyword>
<comment type="caution">
    <text evidence="9">The sequence shown here is derived from an EMBL/GenBank/DDBJ whole genome shotgun (WGS) entry which is preliminary data.</text>
</comment>
<name>A0A1V2GUQ2_9PROT</name>
<dbReference type="GO" id="GO:0016020">
    <property type="term" value="C:membrane"/>
    <property type="evidence" value="ECO:0007669"/>
    <property type="project" value="UniProtKB-SubCell"/>
</dbReference>
<dbReference type="InterPro" id="IPR011701">
    <property type="entry name" value="MFS"/>
</dbReference>